<sequence>MKKVQHHRHHCHETASVLRLATTMAPSEDSECHARAGDGWAPLDISQKGLDRIRLQEGKVVCSDTATCTELQEDISVYRCNRAPTVEQHSCCINACSSDEISGGYLCTYYDTGSCMTNGYGHLISPNAPTRAGVPAPLSESAAESQLSADVERKVQYINDWFTASPPHNALSQDQFDGLVDYCFNDGCGSTIVSDFRWSEPNIHIVWQKCPPVFLRLCCCHWPVIAHRL</sequence>
<keyword evidence="2" id="KW-0081">Bacteriolytic enzyme</keyword>
<accession>A0AAV1HPV8</accession>
<evidence type="ECO:0000313" key="3">
    <source>
        <dbReference type="EMBL" id="CAK0733694.1"/>
    </source>
</evidence>
<dbReference type="GO" id="GO:0003796">
    <property type="term" value="F:lysozyme activity"/>
    <property type="evidence" value="ECO:0007669"/>
    <property type="project" value="InterPro"/>
</dbReference>
<reference evidence="3 4" key="1">
    <citation type="submission" date="2023-10" db="EMBL/GenBank/DDBJ databases">
        <authorList>
            <person name="Maclean D."/>
            <person name="Macfadyen A."/>
        </authorList>
    </citation>
    <scope>NUCLEOTIDE SEQUENCE [LARGE SCALE GENOMIC DNA]</scope>
</reference>
<keyword evidence="1" id="KW-0929">Antimicrobial</keyword>
<dbReference type="InterPro" id="IPR002196">
    <property type="entry name" value="Glyco_hydro_24"/>
</dbReference>
<organism evidence="3 4">
    <name type="scientific">Coccomyxa viridis</name>
    <dbReference type="NCBI Taxonomy" id="1274662"/>
    <lineage>
        <taxon>Eukaryota</taxon>
        <taxon>Viridiplantae</taxon>
        <taxon>Chlorophyta</taxon>
        <taxon>core chlorophytes</taxon>
        <taxon>Trebouxiophyceae</taxon>
        <taxon>Trebouxiophyceae incertae sedis</taxon>
        <taxon>Coccomyxaceae</taxon>
        <taxon>Coccomyxa</taxon>
    </lineage>
</organism>
<dbReference type="InterPro" id="IPR023347">
    <property type="entry name" value="Lysozyme_dom_sf"/>
</dbReference>
<dbReference type="EMBL" id="CAUYUE010000001">
    <property type="protein sequence ID" value="CAK0733694.1"/>
    <property type="molecule type" value="Genomic_DNA"/>
</dbReference>
<comment type="caution">
    <text evidence="3">The sequence shown here is derived from an EMBL/GenBank/DDBJ whole genome shotgun (WGS) entry which is preliminary data.</text>
</comment>
<dbReference type="Pfam" id="PF00959">
    <property type="entry name" value="Phage_lysozyme"/>
    <property type="match status" value="1"/>
</dbReference>
<evidence type="ECO:0000256" key="1">
    <source>
        <dbReference type="ARBA" id="ARBA00022529"/>
    </source>
</evidence>
<dbReference type="GO" id="GO:0009253">
    <property type="term" value="P:peptidoglycan catabolic process"/>
    <property type="evidence" value="ECO:0007669"/>
    <property type="project" value="InterPro"/>
</dbReference>
<evidence type="ECO:0000313" key="4">
    <source>
        <dbReference type="Proteomes" id="UP001314263"/>
    </source>
</evidence>
<keyword evidence="4" id="KW-1185">Reference proteome</keyword>
<gene>
    <name evidence="3" type="ORF">CVIRNUC_000317</name>
</gene>
<dbReference type="GO" id="GO:0042742">
    <property type="term" value="P:defense response to bacterium"/>
    <property type="evidence" value="ECO:0007669"/>
    <property type="project" value="UniProtKB-KW"/>
</dbReference>
<name>A0AAV1HPV8_9CHLO</name>
<dbReference type="GO" id="GO:0031640">
    <property type="term" value="P:killing of cells of another organism"/>
    <property type="evidence" value="ECO:0007669"/>
    <property type="project" value="UniProtKB-KW"/>
</dbReference>
<evidence type="ECO:0000256" key="2">
    <source>
        <dbReference type="ARBA" id="ARBA00022638"/>
    </source>
</evidence>
<proteinExistence type="predicted"/>
<dbReference type="Gene3D" id="1.10.530.40">
    <property type="match status" value="1"/>
</dbReference>
<dbReference type="SUPFAM" id="SSF53955">
    <property type="entry name" value="Lysozyme-like"/>
    <property type="match status" value="1"/>
</dbReference>
<dbReference type="AlphaFoldDB" id="A0AAV1HPV8"/>
<dbReference type="GO" id="GO:0016998">
    <property type="term" value="P:cell wall macromolecule catabolic process"/>
    <property type="evidence" value="ECO:0007669"/>
    <property type="project" value="InterPro"/>
</dbReference>
<protein>
    <submittedName>
        <fullName evidence="3">Uncharacterized protein</fullName>
    </submittedName>
</protein>
<dbReference type="Proteomes" id="UP001314263">
    <property type="component" value="Unassembled WGS sequence"/>
</dbReference>
<dbReference type="InterPro" id="IPR023346">
    <property type="entry name" value="Lysozyme-like_dom_sf"/>
</dbReference>